<keyword evidence="3" id="KW-0472">Membrane</keyword>
<feature type="transmembrane region" description="Helical" evidence="3">
    <location>
        <begin position="123"/>
        <end position="147"/>
    </location>
</feature>
<dbReference type="PANTHER" id="PTHR43327:SF10">
    <property type="entry name" value="STOMATIN-LIKE PROTEIN 2, MITOCHONDRIAL"/>
    <property type="match status" value="1"/>
</dbReference>
<evidence type="ECO:0000256" key="2">
    <source>
        <dbReference type="ARBA" id="ARBA00006971"/>
    </source>
</evidence>
<keyword evidence="3" id="KW-1133">Transmembrane helix</keyword>
<reference evidence="5 6" key="1">
    <citation type="submission" date="2017-09" db="EMBL/GenBank/DDBJ databases">
        <authorList>
            <person name="Haney C."/>
            <person name="Melnyk R."/>
        </authorList>
    </citation>
    <scope>NUCLEOTIDE SEQUENCE [LARGE SCALE GENOMIC DNA]</scope>
    <source>
        <strain evidence="5 6">CH229</strain>
    </source>
</reference>
<dbReference type="SUPFAM" id="SSF117892">
    <property type="entry name" value="Band 7/SPFH domain"/>
    <property type="match status" value="1"/>
</dbReference>
<name>A0A854X825_PSEFL</name>
<dbReference type="Proteomes" id="UP000218643">
    <property type="component" value="Unassembled WGS sequence"/>
</dbReference>
<feature type="transmembrane region" description="Helical" evidence="3">
    <location>
        <begin position="226"/>
        <end position="247"/>
    </location>
</feature>
<evidence type="ECO:0000256" key="3">
    <source>
        <dbReference type="SAM" id="Phobius"/>
    </source>
</evidence>
<dbReference type="InterPro" id="IPR050710">
    <property type="entry name" value="Band7/mec-2_domain"/>
</dbReference>
<feature type="domain" description="Band 7" evidence="4">
    <location>
        <begin position="333"/>
        <end position="545"/>
    </location>
</feature>
<dbReference type="InterPro" id="IPR036013">
    <property type="entry name" value="Band_7/SPFH_dom_sf"/>
</dbReference>
<dbReference type="RefSeq" id="WP_096795445.1">
    <property type="nucleotide sequence ID" value="NZ_NXHE01000006.1"/>
</dbReference>
<keyword evidence="3" id="KW-0812">Transmembrane</keyword>
<dbReference type="EMBL" id="NXHE01000006">
    <property type="protein sequence ID" value="PCM50380.1"/>
    <property type="molecule type" value="Genomic_DNA"/>
</dbReference>
<feature type="transmembrane region" description="Helical" evidence="3">
    <location>
        <begin position="153"/>
        <end position="181"/>
    </location>
</feature>
<comment type="caution">
    <text evidence="5">The sequence shown here is derived from an EMBL/GenBank/DDBJ whole genome shotgun (WGS) entry which is preliminary data.</text>
</comment>
<feature type="transmembrane region" description="Helical" evidence="3">
    <location>
        <begin position="202"/>
        <end position="220"/>
    </location>
</feature>
<dbReference type="CDD" id="cd03404">
    <property type="entry name" value="SPFH_HflK"/>
    <property type="match status" value="1"/>
</dbReference>
<comment type="similarity">
    <text evidence="2">Belongs to the band 7/mec-2 family. HflK subfamily.</text>
</comment>
<evidence type="ECO:0000256" key="1">
    <source>
        <dbReference type="ARBA" id="ARBA00004167"/>
    </source>
</evidence>
<organism evidence="5 6">
    <name type="scientific">Pseudomonas fluorescens</name>
    <dbReference type="NCBI Taxonomy" id="294"/>
    <lineage>
        <taxon>Bacteria</taxon>
        <taxon>Pseudomonadati</taxon>
        <taxon>Pseudomonadota</taxon>
        <taxon>Gammaproteobacteria</taxon>
        <taxon>Pseudomonadales</taxon>
        <taxon>Pseudomonadaceae</taxon>
        <taxon>Pseudomonas</taxon>
    </lineage>
</organism>
<dbReference type="InterPro" id="IPR001107">
    <property type="entry name" value="Band_7"/>
</dbReference>
<reference evidence="5 6" key="2">
    <citation type="submission" date="2017-10" db="EMBL/GenBank/DDBJ databases">
        <title>Rhizosphere-associated Pseudomonas modulate jasmonic acid/salicylic acid antagonism to induce systemic resistance to herbivores at the cost of susceptibility to pathogens.</title>
        <authorList>
            <person name="Haney C.H."/>
            <person name="Wiesmann C.L."/>
            <person name="Shapiro L.R."/>
            <person name="O'Sullivan L.R."/>
            <person name="Khorasani S."/>
            <person name="Melnyk R.A."/>
            <person name="Xiao L."/>
            <person name="Bush J."/>
            <person name="Carrillo J."/>
            <person name="Pierce N.E."/>
            <person name="Ausubel F.M."/>
        </authorList>
    </citation>
    <scope>NUCLEOTIDE SEQUENCE [LARGE SCALE GENOMIC DNA]</scope>
    <source>
        <strain evidence="5 6">CH229</strain>
    </source>
</reference>
<dbReference type="InterPro" id="IPR010201">
    <property type="entry name" value="HflK"/>
</dbReference>
<gene>
    <name evidence="5" type="ORF">CP335_07415</name>
</gene>
<feature type="transmembrane region" description="Helical" evidence="3">
    <location>
        <begin position="31"/>
        <end position="51"/>
    </location>
</feature>
<feature type="transmembrane region" description="Helical" evidence="3">
    <location>
        <begin position="309"/>
        <end position="327"/>
    </location>
</feature>
<dbReference type="Gene3D" id="3.30.479.30">
    <property type="entry name" value="Band 7 domain"/>
    <property type="match status" value="1"/>
</dbReference>
<evidence type="ECO:0000259" key="4">
    <source>
        <dbReference type="Pfam" id="PF01145"/>
    </source>
</evidence>
<accession>A0A854X825</accession>
<comment type="subcellular location">
    <subcellularLocation>
        <location evidence="1">Membrane</location>
        <topology evidence="1">Single-pass membrane protein</topology>
    </subcellularLocation>
</comment>
<dbReference type="AlphaFoldDB" id="A0A854X825"/>
<dbReference type="Pfam" id="PF01145">
    <property type="entry name" value="Band_7"/>
    <property type="match status" value="1"/>
</dbReference>
<dbReference type="GO" id="GO:0016020">
    <property type="term" value="C:membrane"/>
    <property type="evidence" value="ECO:0007669"/>
    <property type="project" value="UniProtKB-SubCell"/>
</dbReference>
<proteinExistence type="inferred from homology"/>
<sequence length="654" mass="69680">MQVDLNVDGTQVTGLPRFQQAAAQGRRLRRLAIGLGGLAGAGWLLALFVELFAAQSIWPALLVNLGAALLVLVAGLQSAWWVTQWRAGVIDPPVSVALTEELEPVAPDGWYERLLERLSQCGLHLLGQIGAATLWLGGWSVLVVLAVGQVWNLALPAAAVGMSATVGAALMLLLGFGLLVLERQLAQESPAQWPEAGSLAQLTRVAIISLVLGALCLLFASEASMWPVRLAVLIGILPAFVAIELLLRAVLSVFSPRREQLEPTLLARSFVADMLRWPPQPLLALQHELHNRFGIDLRQIWAFSYMRRAFLPVLALVAAVGWLLTGVHEIPLQGRGIYERFGKPVQVFGPGLHAGLPWPLGRVLNVENGVVHELATSVGDAPAPTQADPAEGPAPMTANRLWDASHVNDKSQVIASSRGDQQSFQIVNMDVRFVYRIGLRDQDALAATYNNADVPTLIRSTASRILVHDFASRTLDGLLGADRVGLGEEIGRAVQGDLQKLDSGVEILATVVEAIHPPAGAANAYHSVQAAQIGAQALISRERGAAAEASNQAQLQASLARDQASASAREINAAAQAADLKFSAEQRAYASAGQAFVLEQYLSQLSLGLSKAKLLVLDHRLAGSSNAPTIDLRTFTLPADPTPARTTAQPGVAP</sequence>
<feature type="transmembrane region" description="Helical" evidence="3">
    <location>
        <begin position="57"/>
        <end position="76"/>
    </location>
</feature>
<evidence type="ECO:0000313" key="6">
    <source>
        <dbReference type="Proteomes" id="UP000218643"/>
    </source>
</evidence>
<protein>
    <recommendedName>
        <fullName evidence="4">Band 7 domain-containing protein</fullName>
    </recommendedName>
</protein>
<evidence type="ECO:0000313" key="5">
    <source>
        <dbReference type="EMBL" id="PCM50380.1"/>
    </source>
</evidence>
<dbReference type="PANTHER" id="PTHR43327">
    <property type="entry name" value="STOMATIN-LIKE PROTEIN 2, MITOCHONDRIAL"/>
    <property type="match status" value="1"/>
</dbReference>